<evidence type="ECO:0000313" key="4">
    <source>
        <dbReference type="Proteomes" id="UP000183788"/>
    </source>
</evidence>
<feature type="signal peptide" evidence="1">
    <location>
        <begin position="1"/>
        <end position="20"/>
    </location>
</feature>
<accession>A0A1K1RWU4</accession>
<name>A0A1K1RWU4_9BACT</name>
<evidence type="ECO:0000313" key="5">
    <source>
        <dbReference type="Proteomes" id="UP001326715"/>
    </source>
</evidence>
<dbReference type="AlphaFoldDB" id="A0A1K1RWU4"/>
<feature type="chain" id="PRO_5009667775" evidence="1">
    <location>
        <begin position="21"/>
        <end position="363"/>
    </location>
</feature>
<evidence type="ECO:0000256" key="1">
    <source>
        <dbReference type="SAM" id="SignalP"/>
    </source>
</evidence>
<keyword evidence="2" id="KW-0645">Protease</keyword>
<dbReference type="Proteomes" id="UP001326715">
    <property type="component" value="Chromosome"/>
</dbReference>
<keyword evidence="5" id="KW-1185">Reference proteome</keyword>
<keyword evidence="1" id="KW-0732">Signal</keyword>
<dbReference type="Pfam" id="PF13650">
    <property type="entry name" value="Asp_protease_2"/>
    <property type="match status" value="1"/>
</dbReference>
<protein>
    <submittedName>
        <fullName evidence="2 3">Aspartyl protease</fullName>
    </submittedName>
</protein>
<evidence type="ECO:0000313" key="2">
    <source>
        <dbReference type="EMBL" id="SFW76640.1"/>
    </source>
</evidence>
<dbReference type="Gene3D" id="2.40.70.10">
    <property type="entry name" value="Acid Proteases"/>
    <property type="match status" value="2"/>
</dbReference>
<dbReference type="OrthoDB" id="5580718at2"/>
<dbReference type="GO" id="GO:0006508">
    <property type="term" value="P:proteolysis"/>
    <property type="evidence" value="ECO:0007669"/>
    <property type="project" value="UniProtKB-KW"/>
</dbReference>
<dbReference type="EMBL" id="CP140154">
    <property type="protein sequence ID" value="WQG90343.1"/>
    <property type="molecule type" value="Genomic_DNA"/>
</dbReference>
<dbReference type="RefSeq" id="WP_072363374.1">
    <property type="nucleotide sequence ID" value="NZ_CP139972.1"/>
</dbReference>
<dbReference type="EMBL" id="FPIZ01000015">
    <property type="protein sequence ID" value="SFW76640.1"/>
    <property type="molecule type" value="Genomic_DNA"/>
</dbReference>
<reference evidence="3 5" key="2">
    <citation type="submission" date="2023-11" db="EMBL/GenBank/DDBJ databases">
        <title>MicrobeMod: A computational toolkit for identifying prokaryotic methylation and restriction-modification with nanopore sequencing.</title>
        <authorList>
            <person name="Crits-Christoph A."/>
            <person name="Kang S.C."/>
            <person name="Lee H."/>
            <person name="Ostrov N."/>
        </authorList>
    </citation>
    <scope>NUCLEOTIDE SEQUENCE [LARGE SCALE GENOMIC DNA]</scope>
    <source>
        <strain evidence="3 5">ATCC 23090</strain>
    </source>
</reference>
<evidence type="ECO:0000313" key="3">
    <source>
        <dbReference type="EMBL" id="WQG90343.1"/>
    </source>
</evidence>
<dbReference type="InterPro" id="IPR021109">
    <property type="entry name" value="Peptidase_aspartic_dom_sf"/>
</dbReference>
<dbReference type="Proteomes" id="UP000183788">
    <property type="component" value="Unassembled WGS sequence"/>
</dbReference>
<dbReference type="SUPFAM" id="SSF50630">
    <property type="entry name" value="Acid proteases"/>
    <property type="match status" value="1"/>
</dbReference>
<gene>
    <name evidence="2" type="ORF">SAMN05661012_04387</name>
    <name evidence="3" type="ORF">SR876_02455</name>
</gene>
<dbReference type="GO" id="GO:0008233">
    <property type="term" value="F:peptidase activity"/>
    <property type="evidence" value="ECO:0007669"/>
    <property type="project" value="UniProtKB-KW"/>
</dbReference>
<organism evidence="2 4">
    <name type="scientific">Chitinophaga sancti</name>
    <dbReference type="NCBI Taxonomy" id="1004"/>
    <lineage>
        <taxon>Bacteria</taxon>
        <taxon>Pseudomonadati</taxon>
        <taxon>Bacteroidota</taxon>
        <taxon>Chitinophagia</taxon>
        <taxon>Chitinophagales</taxon>
        <taxon>Chitinophagaceae</taxon>
        <taxon>Chitinophaga</taxon>
    </lineage>
</organism>
<sequence length="363" mass="40041">MKFHSLVFLSSLLFSLSAKSQIVSIPYQDNMKVPVITLGINGGTYRFIFDMGAEVSIINSKYITLPQTGKIKVDDANNASKTLYKSKVESLVLGANKEIAFSNVNVYSTEMNEQVFTCNEIAGILGMDLLGSYVIELDPANKIISFYKDSPIDKKEMLPFGKKGNRPSVDVMINNQVINLLLDSGSAGFIKLSDKAGLKFDSDAAQKMTGYSGLGLYGRKEGVISSEVIKADVSVGGTTDHNQVILIEPTNSSKLGFEYMKHFKVIVSVKDRMLALKKIEDFQYTDMLLKFGFLIGIDKGGYVITKKNVSRMDVEIGDKVISVNEQALGDLCDINKVKELIEKTEVAPGLLIERGRQRLRISQ</sequence>
<dbReference type="STRING" id="1004.SAMN05661012_04387"/>
<reference evidence="2" key="1">
    <citation type="submission" date="2016-11" db="EMBL/GenBank/DDBJ databases">
        <authorList>
            <person name="Jaros S."/>
            <person name="Januszkiewicz K."/>
            <person name="Wedrychowicz H."/>
        </authorList>
    </citation>
    <scope>NUCLEOTIDE SEQUENCE [LARGE SCALE GENOMIC DNA]</scope>
    <source>
        <strain evidence="2">DSM 784</strain>
    </source>
</reference>
<keyword evidence="2" id="KW-0378">Hydrolase</keyword>
<proteinExistence type="predicted"/>